<proteinExistence type="inferred from homology"/>
<dbReference type="Proteomes" id="UP000182762">
    <property type="component" value="Unassembled WGS sequence"/>
</dbReference>
<dbReference type="Gene3D" id="3.30.2140.20">
    <property type="match status" value="1"/>
</dbReference>
<name>A0A1I6AVV1_9BACI</name>
<accession>A0A1I6AVV1</accession>
<dbReference type="PANTHER" id="PTHR11786:SF0">
    <property type="entry name" value="ARYLAMINE N-ACETYLTRANSFERASE 4-RELATED"/>
    <property type="match status" value="1"/>
</dbReference>
<dbReference type="InterPro" id="IPR053710">
    <property type="entry name" value="Arylamine_NAT_domain_sf"/>
</dbReference>
<evidence type="ECO:0000313" key="3">
    <source>
        <dbReference type="EMBL" id="SFQ72796.1"/>
    </source>
</evidence>
<organism evidence="3 4">
    <name type="scientific">Priestia endophytica DSM 13796</name>
    <dbReference type="NCBI Taxonomy" id="1121089"/>
    <lineage>
        <taxon>Bacteria</taxon>
        <taxon>Bacillati</taxon>
        <taxon>Bacillota</taxon>
        <taxon>Bacilli</taxon>
        <taxon>Bacillales</taxon>
        <taxon>Bacillaceae</taxon>
        <taxon>Priestia</taxon>
    </lineage>
</organism>
<dbReference type="GeneID" id="93711679"/>
<dbReference type="Pfam" id="PF00797">
    <property type="entry name" value="Acetyltransf_2"/>
    <property type="match status" value="1"/>
</dbReference>
<comment type="caution">
    <text evidence="3">The sequence shown here is derived from an EMBL/GenBank/DDBJ whole genome shotgun (WGS) entry which is preliminary data.</text>
</comment>
<reference evidence="3 4" key="1">
    <citation type="submission" date="2016-10" db="EMBL/GenBank/DDBJ databases">
        <authorList>
            <person name="Varghese N."/>
            <person name="Submissions S."/>
        </authorList>
    </citation>
    <scope>NUCLEOTIDE SEQUENCE [LARGE SCALE GENOMIC DNA]</scope>
    <source>
        <strain evidence="3 4">DSM 13796</strain>
    </source>
</reference>
<dbReference type="InterPro" id="IPR001447">
    <property type="entry name" value="Arylamine_N-AcTrfase"/>
</dbReference>
<gene>
    <name evidence="3" type="ORF">SAMN02745910_03059</name>
</gene>
<dbReference type="EMBL" id="FOXX01000007">
    <property type="protein sequence ID" value="SFQ72796.1"/>
    <property type="molecule type" value="Genomic_DNA"/>
</dbReference>
<dbReference type="RefSeq" id="WP_061803329.1">
    <property type="nucleotide sequence ID" value="NZ_FOXX01000007.1"/>
</dbReference>
<protein>
    <submittedName>
        <fullName evidence="3">N-hydroxyarylamine O-acetyltransferase</fullName>
    </submittedName>
</protein>
<dbReference type="InterPro" id="IPR038765">
    <property type="entry name" value="Papain-like_cys_pep_sf"/>
</dbReference>
<evidence type="ECO:0000313" key="4">
    <source>
        <dbReference type="Proteomes" id="UP000182762"/>
    </source>
</evidence>
<evidence type="ECO:0000256" key="1">
    <source>
        <dbReference type="ARBA" id="ARBA00006547"/>
    </source>
</evidence>
<comment type="similarity">
    <text evidence="1 2">Belongs to the arylamine N-acetyltransferase family.</text>
</comment>
<sequence>MNIERYLERIHAVFKQERTLVYLTYLQQQHLFHIPFENLDVVYKKEIVLNEDILFHKIIERNRGGFCYELNSLFCAFLQEIGFQAKLLSATVQDEQGKAFREESHATTLVLLNGKEYLVDVGFGDSVRQPLPLSGEMVRDVSGTHRIFKSQQHFCLQKKLNGKWITKYLFSTEEKAADSFKEACIFTQTSPTSPFTGRRIVTIATPRGRVTLSDNTLTIAHEETKTKKTFKEDQFFHILQTYFHIPSSSL</sequence>
<evidence type="ECO:0000256" key="2">
    <source>
        <dbReference type="RuleBase" id="RU003452"/>
    </source>
</evidence>
<keyword evidence="4" id="KW-1185">Reference proteome</keyword>
<dbReference type="PANTHER" id="PTHR11786">
    <property type="entry name" value="N-HYDROXYARYLAMINE O-ACETYLTRANSFERASE"/>
    <property type="match status" value="1"/>
</dbReference>
<dbReference type="SUPFAM" id="SSF54001">
    <property type="entry name" value="Cysteine proteinases"/>
    <property type="match status" value="1"/>
</dbReference>
<dbReference type="PRINTS" id="PR01543">
    <property type="entry name" value="ANATRNSFRASE"/>
</dbReference>